<evidence type="ECO:0000313" key="7">
    <source>
        <dbReference type="Proteomes" id="UP001208114"/>
    </source>
</evidence>
<name>A0ABT2VWK7_9FLAO</name>
<keyword evidence="2" id="KW-0238">DNA-binding</keyword>
<dbReference type="SUPFAM" id="SSF46785">
    <property type="entry name" value="Winged helix' DNA-binding domain"/>
    <property type="match status" value="1"/>
</dbReference>
<keyword evidence="7" id="KW-1185">Reference proteome</keyword>
<dbReference type="PROSITE" id="PS50042">
    <property type="entry name" value="CNMP_BINDING_3"/>
    <property type="match status" value="1"/>
</dbReference>
<dbReference type="InterPro" id="IPR000595">
    <property type="entry name" value="cNMP-bd_dom"/>
</dbReference>
<dbReference type="RefSeq" id="WP_262989336.1">
    <property type="nucleotide sequence ID" value="NZ_JAOTEN010000001.1"/>
</dbReference>
<dbReference type="InterPro" id="IPR018490">
    <property type="entry name" value="cNMP-bd_dom_sf"/>
</dbReference>
<evidence type="ECO:0000259" key="5">
    <source>
        <dbReference type="PROSITE" id="PS51063"/>
    </source>
</evidence>
<proteinExistence type="predicted"/>
<feature type="domain" description="HTH crp-type" evidence="5">
    <location>
        <begin position="146"/>
        <end position="213"/>
    </location>
</feature>
<dbReference type="InterPro" id="IPR036390">
    <property type="entry name" value="WH_DNA-bd_sf"/>
</dbReference>
<evidence type="ECO:0000256" key="1">
    <source>
        <dbReference type="ARBA" id="ARBA00023015"/>
    </source>
</evidence>
<accession>A0ABT2VWK7</accession>
<dbReference type="InterPro" id="IPR012318">
    <property type="entry name" value="HTH_CRP"/>
</dbReference>
<dbReference type="Pfam" id="PF00027">
    <property type="entry name" value="cNMP_binding"/>
    <property type="match status" value="1"/>
</dbReference>
<dbReference type="CDD" id="cd00038">
    <property type="entry name" value="CAP_ED"/>
    <property type="match status" value="1"/>
</dbReference>
<gene>
    <name evidence="6" type="ORF">N0B16_03485</name>
</gene>
<evidence type="ECO:0000256" key="3">
    <source>
        <dbReference type="ARBA" id="ARBA00023163"/>
    </source>
</evidence>
<sequence length="213" mass="25499">MLFSENLSRQTAFYFMVINEDLLLQYGADEIDYYADEFLFEENSPPKNYFQIKKGRVKLNNYHEDGKEFIHSLPSAGHCIGETFLFSEKYYPLNAVTMEDCRILKLDKNKFYEMIDHHPKLLYDLYSFTADRMYYRYKMLNSLSEANPVSKLRGLMDCLKQYYDTEQPYSYQIPFTRQQMASLTGLRIETVIRAVKKMEKENIVKIQNRKIFY</sequence>
<dbReference type="Proteomes" id="UP001208114">
    <property type="component" value="Unassembled WGS sequence"/>
</dbReference>
<evidence type="ECO:0000259" key="4">
    <source>
        <dbReference type="PROSITE" id="PS50042"/>
    </source>
</evidence>
<dbReference type="EMBL" id="JAOTEN010000001">
    <property type="protein sequence ID" value="MCU7613489.1"/>
    <property type="molecule type" value="Genomic_DNA"/>
</dbReference>
<evidence type="ECO:0000313" key="6">
    <source>
        <dbReference type="EMBL" id="MCU7613489.1"/>
    </source>
</evidence>
<comment type="caution">
    <text evidence="6">The sequence shown here is derived from an EMBL/GenBank/DDBJ whole genome shotgun (WGS) entry which is preliminary data.</text>
</comment>
<dbReference type="PROSITE" id="PS51063">
    <property type="entry name" value="HTH_CRP_2"/>
    <property type="match status" value="1"/>
</dbReference>
<dbReference type="PRINTS" id="PR00034">
    <property type="entry name" value="HTHCRP"/>
</dbReference>
<protein>
    <submittedName>
        <fullName evidence="6">Crp/Fnr family transcriptional regulator</fullName>
    </submittedName>
</protein>
<evidence type="ECO:0000256" key="2">
    <source>
        <dbReference type="ARBA" id="ARBA00023125"/>
    </source>
</evidence>
<keyword evidence="3" id="KW-0804">Transcription</keyword>
<dbReference type="SMART" id="SM00419">
    <property type="entry name" value="HTH_CRP"/>
    <property type="match status" value="1"/>
</dbReference>
<dbReference type="SUPFAM" id="SSF51206">
    <property type="entry name" value="cAMP-binding domain-like"/>
    <property type="match status" value="1"/>
</dbReference>
<dbReference type="SMART" id="SM00100">
    <property type="entry name" value="cNMP"/>
    <property type="match status" value="1"/>
</dbReference>
<dbReference type="Pfam" id="PF13545">
    <property type="entry name" value="HTH_Crp_2"/>
    <property type="match status" value="1"/>
</dbReference>
<dbReference type="InterPro" id="IPR014710">
    <property type="entry name" value="RmlC-like_jellyroll"/>
</dbReference>
<reference evidence="7" key="1">
    <citation type="submission" date="2023-07" db="EMBL/GenBank/DDBJ databases">
        <title>Chryseobacterium sp. GMJ5 Genome sequencing and assembly.</title>
        <authorList>
            <person name="Jung Y."/>
        </authorList>
    </citation>
    <scope>NUCLEOTIDE SEQUENCE [LARGE SCALE GENOMIC DNA]</scope>
    <source>
        <strain evidence="7">GMJ5</strain>
    </source>
</reference>
<organism evidence="6 7">
    <name type="scientific">Chryseobacterium gilvum</name>
    <dbReference type="NCBI Taxonomy" id="2976534"/>
    <lineage>
        <taxon>Bacteria</taxon>
        <taxon>Pseudomonadati</taxon>
        <taxon>Bacteroidota</taxon>
        <taxon>Flavobacteriia</taxon>
        <taxon>Flavobacteriales</taxon>
        <taxon>Weeksellaceae</taxon>
        <taxon>Chryseobacterium group</taxon>
        <taxon>Chryseobacterium</taxon>
    </lineage>
</organism>
<keyword evidence="1" id="KW-0805">Transcription regulation</keyword>
<feature type="domain" description="Cyclic nucleotide-binding" evidence="4">
    <location>
        <begin position="33"/>
        <end position="132"/>
    </location>
</feature>
<dbReference type="Gene3D" id="2.60.120.10">
    <property type="entry name" value="Jelly Rolls"/>
    <property type="match status" value="1"/>
</dbReference>